<evidence type="ECO:0000313" key="3">
    <source>
        <dbReference type="Proteomes" id="UP001205566"/>
    </source>
</evidence>
<evidence type="ECO:0000256" key="1">
    <source>
        <dbReference type="ARBA" id="ARBA00022679"/>
    </source>
</evidence>
<dbReference type="Gene3D" id="3.30.1540.10">
    <property type="entry name" value="formyl-coa transferase, domain 3"/>
    <property type="match status" value="1"/>
</dbReference>
<dbReference type="Pfam" id="PF02515">
    <property type="entry name" value="CoA_transf_3"/>
    <property type="match status" value="1"/>
</dbReference>
<dbReference type="InterPro" id="IPR003673">
    <property type="entry name" value="CoA-Trfase_fam_III"/>
</dbReference>
<dbReference type="PANTHER" id="PTHR48207">
    <property type="entry name" value="SUCCINATE--HYDROXYMETHYLGLUTARATE COA-TRANSFERASE"/>
    <property type="match status" value="1"/>
</dbReference>
<keyword evidence="1 2" id="KW-0808">Transferase</keyword>
<name>A0ABT1P0V8_9GAMM</name>
<dbReference type="InterPro" id="IPR023606">
    <property type="entry name" value="CoA-Trfase_III_dom_1_sf"/>
</dbReference>
<sequence>MSGPLSHLKVLDLSRILAGPWASQVLADFGAEVIKVERPQKGDDTRHWGPPYLKDAEGQDTADAAYYLSANRGKKSITVDITRPEGQALIRQLAQQCDILLENYKVGGLAKYGLDYAAIRAVNPRIIYCSITGFGQTGPYARRAGYDAMIQGMGGLMSITGVPEGQPGAGPQKVGVAVADLMTGMYAVSGVLAAVIHRDQTGEGQQIDLALLDTQVAWLANQAQNYLTSGKSPERQGTAHPNIVPYQAVPASDGYFMLAVGNDSQFEKFCQIAGLDGIAQDPAYATNRDRVKARDRLIPIVEAATAAKPAAWWLENLSAAHVPCGPINDLAQVFADPQVQARGMVVEQPHPQAGKVQTVRNPLGFSASPLQYEQAPPTLGEHTETVLQTALDLSQDEIDNLRAQGVI</sequence>
<dbReference type="EMBL" id="JACASI010000026">
    <property type="protein sequence ID" value="MCQ3829762.1"/>
    <property type="molecule type" value="Genomic_DNA"/>
</dbReference>
<accession>A0ABT1P0V8</accession>
<dbReference type="SUPFAM" id="SSF89796">
    <property type="entry name" value="CoA-transferase family III (CaiB/BaiF)"/>
    <property type="match status" value="1"/>
</dbReference>
<dbReference type="GO" id="GO:0016740">
    <property type="term" value="F:transferase activity"/>
    <property type="evidence" value="ECO:0007669"/>
    <property type="project" value="UniProtKB-KW"/>
</dbReference>
<comment type="caution">
    <text evidence="2">The sequence shown here is derived from an EMBL/GenBank/DDBJ whole genome shotgun (WGS) entry which is preliminary data.</text>
</comment>
<protein>
    <submittedName>
        <fullName evidence="2">CoA transferase</fullName>
    </submittedName>
</protein>
<dbReference type="Proteomes" id="UP001205566">
    <property type="component" value="Unassembled WGS sequence"/>
</dbReference>
<dbReference type="RefSeq" id="WP_255874809.1">
    <property type="nucleotide sequence ID" value="NZ_JACASI010000026.1"/>
</dbReference>
<organism evidence="2 3">
    <name type="scientific">Microbulbifer elongatus</name>
    <dbReference type="NCBI Taxonomy" id="86173"/>
    <lineage>
        <taxon>Bacteria</taxon>
        <taxon>Pseudomonadati</taxon>
        <taxon>Pseudomonadota</taxon>
        <taxon>Gammaproteobacteria</taxon>
        <taxon>Cellvibrionales</taxon>
        <taxon>Microbulbiferaceae</taxon>
        <taxon>Microbulbifer</taxon>
    </lineage>
</organism>
<dbReference type="InterPro" id="IPR050483">
    <property type="entry name" value="CoA-transferase_III_domain"/>
</dbReference>
<gene>
    <name evidence="2" type="ORF">HXX02_09910</name>
</gene>
<proteinExistence type="predicted"/>
<keyword evidence="3" id="KW-1185">Reference proteome</keyword>
<reference evidence="2" key="1">
    <citation type="thesis" date="2020" institute="Technische Universitat Dresden" country="Dresden, Germany">
        <title>The Agarolytic System of Microbulbifer elongatus PORT2, Isolated from Batu Karas, Pangandaran West Java Indonesia.</title>
        <authorList>
            <person name="Anggraeni S.R."/>
        </authorList>
    </citation>
    <scope>NUCLEOTIDE SEQUENCE</scope>
    <source>
        <strain evidence="2">PORT2</strain>
    </source>
</reference>
<dbReference type="Gene3D" id="3.40.50.10540">
    <property type="entry name" value="Crotonobetainyl-coa:carnitine coa-transferase, domain 1"/>
    <property type="match status" value="1"/>
</dbReference>
<evidence type="ECO:0000313" key="2">
    <source>
        <dbReference type="EMBL" id="MCQ3829762.1"/>
    </source>
</evidence>
<dbReference type="InterPro" id="IPR044855">
    <property type="entry name" value="CoA-Trfase_III_dom3_sf"/>
</dbReference>
<dbReference type="PANTHER" id="PTHR48207:SF3">
    <property type="entry name" value="SUCCINATE--HYDROXYMETHYLGLUTARATE COA-TRANSFERASE"/>
    <property type="match status" value="1"/>
</dbReference>